<keyword evidence="4 9" id="KW-0812">Transmembrane</keyword>
<dbReference type="EMBL" id="KN846951">
    <property type="protein sequence ID" value="KIV84258.1"/>
    <property type="molecule type" value="Genomic_DNA"/>
</dbReference>
<dbReference type="STRING" id="1016849.A0A0D1ZBW5"/>
<dbReference type="GO" id="GO:0005886">
    <property type="term" value="C:plasma membrane"/>
    <property type="evidence" value="ECO:0007669"/>
    <property type="project" value="TreeGrafter"/>
</dbReference>
<keyword evidence="5" id="KW-0677">Repeat</keyword>
<evidence type="ECO:0000256" key="5">
    <source>
        <dbReference type="ARBA" id="ARBA00022737"/>
    </source>
</evidence>
<dbReference type="FunFam" id="1.20.1080.10:FF:000014">
    <property type="entry name" value="Aquaporin 1"/>
    <property type="match status" value="1"/>
</dbReference>
<comment type="catalytic activity">
    <reaction evidence="8">
        <text>H2O(in) = H2O(out)</text>
        <dbReference type="Rhea" id="RHEA:29667"/>
        <dbReference type="ChEBI" id="CHEBI:15377"/>
    </reaction>
</comment>
<proteinExistence type="inferred from homology"/>
<dbReference type="Gene3D" id="1.20.1080.10">
    <property type="entry name" value="Glycerol uptake facilitator protein"/>
    <property type="match status" value="1"/>
</dbReference>
<dbReference type="AlphaFoldDB" id="A0A0D1ZBW5"/>
<evidence type="ECO:0000256" key="9">
    <source>
        <dbReference type="RuleBase" id="RU000477"/>
    </source>
</evidence>
<dbReference type="HOGENOM" id="CLU_020019_1_7_1"/>
<dbReference type="PRINTS" id="PR00783">
    <property type="entry name" value="MINTRINSICP"/>
</dbReference>
<evidence type="ECO:0000313" key="12">
    <source>
        <dbReference type="Proteomes" id="UP000053599"/>
    </source>
</evidence>
<comment type="subcellular location">
    <subcellularLocation>
        <location evidence="1">Membrane</location>
        <topology evidence="1">Multi-pass membrane protein</topology>
    </subcellularLocation>
</comment>
<evidence type="ECO:0000256" key="10">
    <source>
        <dbReference type="SAM" id="Phobius"/>
    </source>
</evidence>
<keyword evidence="6 10" id="KW-1133">Transmembrane helix</keyword>
<dbReference type="InterPro" id="IPR023271">
    <property type="entry name" value="Aquaporin-like"/>
</dbReference>
<dbReference type="InterPro" id="IPR000425">
    <property type="entry name" value="MIP"/>
</dbReference>
<feature type="transmembrane region" description="Helical" evidence="10">
    <location>
        <begin position="180"/>
        <end position="202"/>
    </location>
</feature>
<evidence type="ECO:0008006" key="13">
    <source>
        <dbReference type="Google" id="ProtNLM"/>
    </source>
</evidence>
<gene>
    <name evidence="11" type="ORF">PV11_00048</name>
</gene>
<feature type="transmembrane region" description="Helical" evidence="10">
    <location>
        <begin position="222"/>
        <end position="245"/>
    </location>
</feature>
<evidence type="ECO:0000256" key="7">
    <source>
        <dbReference type="ARBA" id="ARBA00023136"/>
    </source>
</evidence>
<name>A0A0D1ZBW5_9EURO</name>
<feature type="transmembrane region" description="Helical" evidence="10">
    <location>
        <begin position="64"/>
        <end position="86"/>
    </location>
</feature>
<feature type="transmembrane region" description="Helical" evidence="10">
    <location>
        <begin position="33"/>
        <end position="52"/>
    </location>
</feature>
<feature type="transmembrane region" description="Helical" evidence="10">
    <location>
        <begin position="114"/>
        <end position="134"/>
    </location>
</feature>
<dbReference type="PANTHER" id="PTHR19139:SF199">
    <property type="entry name" value="MIP17260P"/>
    <property type="match status" value="1"/>
</dbReference>
<accession>A0A0D1ZBW5</accession>
<comment type="similarity">
    <text evidence="2 9">Belongs to the MIP/aquaporin (TC 1.A.8) family.</text>
</comment>
<evidence type="ECO:0000313" key="11">
    <source>
        <dbReference type="EMBL" id="KIV84258.1"/>
    </source>
</evidence>
<evidence type="ECO:0000256" key="2">
    <source>
        <dbReference type="ARBA" id="ARBA00006175"/>
    </source>
</evidence>
<protein>
    <recommendedName>
        <fullName evidence="13">Aquaporin</fullName>
    </recommendedName>
</protein>
<evidence type="ECO:0000256" key="1">
    <source>
        <dbReference type="ARBA" id="ARBA00004141"/>
    </source>
</evidence>
<dbReference type="Proteomes" id="UP000053599">
    <property type="component" value="Unassembled WGS sequence"/>
</dbReference>
<dbReference type="OrthoDB" id="3222at2759"/>
<evidence type="ECO:0000256" key="8">
    <source>
        <dbReference type="ARBA" id="ARBA00034651"/>
    </source>
</evidence>
<dbReference type="InterPro" id="IPR034294">
    <property type="entry name" value="Aquaporin_transptr"/>
</dbReference>
<dbReference type="SUPFAM" id="SSF81338">
    <property type="entry name" value="Aquaporin-like"/>
    <property type="match status" value="1"/>
</dbReference>
<feature type="transmembrane region" description="Helical" evidence="10">
    <location>
        <begin position="154"/>
        <end position="173"/>
    </location>
</feature>
<dbReference type="Pfam" id="PF00230">
    <property type="entry name" value="MIP"/>
    <property type="match status" value="1"/>
</dbReference>
<evidence type="ECO:0000256" key="4">
    <source>
        <dbReference type="ARBA" id="ARBA00022692"/>
    </source>
</evidence>
<evidence type="ECO:0000256" key="3">
    <source>
        <dbReference type="ARBA" id="ARBA00022448"/>
    </source>
</evidence>
<evidence type="ECO:0000256" key="6">
    <source>
        <dbReference type="ARBA" id="ARBA00022989"/>
    </source>
</evidence>
<dbReference type="GO" id="GO:0015250">
    <property type="term" value="F:water channel activity"/>
    <property type="evidence" value="ECO:0007669"/>
    <property type="project" value="TreeGrafter"/>
</dbReference>
<dbReference type="PANTHER" id="PTHR19139">
    <property type="entry name" value="AQUAPORIN TRANSPORTER"/>
    <property type="match status" value="1"/>
</dbReference>
<sequence>MAIKSRFIGQTGAIMGFLPEAHRNNVTAFISELAGTFMFLFFAFAIAQVAHTPPPTDADASPNLLVVFFIALGFGCSVAINVWLFYRVSGGMFNPAVTLTLCLIGAVPPVRGCLVFLAQIVGGIAAAAAVSATLPGPMAVNVRLGGDCSVTQGLFIEMFTTLQLVFSVIMLAAVKHKGTFLAPIGIGIALFIGHMLSIYYTGAGINPARAFGPDVVSHSFPIYHWIYWVGPILGSLVATTFFYVLRVFEWESANPGQDFDDLEVQMLSPHKKTARPNVAHAPPSSMAITSRSFSLYKEGTAENISPSNSTPQRASAV</sequence>
<keyword evidence="7 10" id="KW-0472">Membrane</keyword>
<reference evidence="11 12" key="1">
    <citation type="submission" date="2015-01" db="EMBL/GenBank/DDBJ databases">
        <title>The Genome Sequence of Exophiala sideris CBS121828.</title>
        <authorList>
            <consortium name="The Broad Institute Genomics Platform"/>
            <person name="Cuomo C."/>
            <person name="de Hoog S."/>
            <person name="Gorbushina A."/>
            <person name="Stielow B."/>
            <person name="Teixiera M."/>
            <person name="Abouelleil A."/>
            <person name="Chapman S.B."/>
            <person name="Priest M."/>
            <person name="Young S.K."/>
            <person name="Wortman J."/>
            <person name="Nusbaum C."/>
            <person name="Birren B."/>
        </authorList>
    </citation>
    <scope>NUCLEOTIDE SEQUENCE [LARGE SCALE GENOMIC DNA]</scope>
    <source>
        <strain evidence="11 12">CBS 121828</strain>
    </source>
</reference>
<keyword evidence="3 9" id="KW-0813">Transport</keyword>
<organism evidence="11 12">
    <name type="scientific">Exophiala sideris</name>
    <dbReference type="NCBI Taxonomy" id="1016849"/>
    <lineage>
        <taxon>Eukaryota</taxon>
        <taxon>Fungi</taxon>
        <taxon>Dikarya</taxon>
        <taxon>Ascomycota</taxon>
        <taxon>Pezizomycotina</taxon>
        <taxon>Eurotiomycetes</taxon>
        <taxon>Chaetothyriomycetidae</taxon>
        <taxon>Chaetothyriales</taxon>
        <taxon>Herpotrichiellaceae</taxon>
        <taxon>Exophiala</taxon>
    </lineage>
</organism>